<evidence type="ECO:0000313" key="4">
    <source>
        <dbReference type="Proteomes" id="UP000006701"/>
    </source>
</evidence>
<dbReference type="HOGENOM" id="CLU_032674_1_0_1"/>
<feature type="compositionally biased region" description="Polar residues" evidence="1">
    <location>
        <begin position="54"/>
        <end position="66"/>
    </location>
</feature>
<dbReference type="AlphaFoldDB" id="A1CG10"/>
<feature type="region of interest" description="Disordered" evidence="1">
    <location>
        <begin position="265"/>
        <end position="322"/>
    </location>
</feature>
<name>A1CG10_ASPCL</name>
<gene>
    <name evidence="3" type="ORF">ACLA_065240</name>
</gene>
<dbReference type="KEGG" id="act:ACLA_065240"/>
<evidence type="ECO:0000256" key="2">
    <source>
        <dbReference type="SAM" id="Phobius"/>
    </source>
</evidence>
<evidence type="ECO:0000256" key="1">
    <source>
        <dbReference type="SAM" id="MobiDB-lite"/>
    </source>
</evidence>
<sequence length="322" mass="34833">MEPPRAALSQPTELAPCSEFDSILHPGDNGAITQSCTDGRGSNDGAGRRESLPFSETSPSQNSGSTAAVSLNTLPALYIPVDSQVPTGSDNPSGQRSLESPSTAAVQAVRAPNKQRSCMSTLKERSIRRRLYTLIPSTIFLIAAIAFYLAINSATRLGQEIHILLIFMILILSIIFCHSLIRFAMTVLRDPGSGVARNRIPSRAGPMGYAQPARPIHVILAGDEEALVGSEGHLREKVTAPPPAYGLWRSSVRLNPDLLYWQRREGDERPDTTIDGTGRRQNNKAAAPRPPSYASDDGVEYVIEAQPRPFSARHDAERAGGQ</sequence>
<dbReference type="OMA" id="FMVASNC"/>
<feature type="transmembrane region" description="Helical" evidence="2">
    <location>
        <begin position="163"/>
        <end position="181"/>
    </location>
</feature>
<dbReference type="eggNOG" id="ENOG502S8TD">
    <property type="taxonomic scope" value="Eukaryota"/>
</dbReference>
<evidence type="ECO:0000313" key="3">
    <source>
        <dbReference type="EMBL" id="EAW10890.1"/>
    </source>
</evidence>
<feature type="region of interest" description="Disordered" evidence="1">
    <location>
        <begin position="1"/>
        <end position="66"/>
    </location>
</feature>
<keyword evidence="4" id="KW-1185">Reference proteome</keyword>
<keyword evidence="2" id="KW-0472">Membrane</keyword>
<reference evidence="3 4" key="1">
    <citation type="journal article" date="2008" name="PLoS Genet.">
        <title>Genomic islands in the pathogenic filamentous fungus Aspergillus fumigatus.</title>
        <authorList>
            <person name="Fedorova N.D."/>
            <person name="Khaldi N."/>
            <person name="Joardar V.S."/>
            <person name="Maiti R."/>
            <person name="Amedeo P."/>
            <person name="Anderson M.J."/>
            <person name="Crabtree J."/>
            <person name="Silva J.C."/>
            <person name="Badger J.H."/>
            <person name="Albarraq A."/>
            <person name="Angiuoli S."/>
            <person name="Bussey H."/>
            <person name="Bowyer P."/>
            <person name="Cotty P.J."/>
            <person name="Dyer P.S."/>
            <person name="Egan A."/>
            <person name="Galens K."/>
            <person name="Fraser-Liggett C.M."/>
            <person name="Haas B.J."/>
            <person name="Inman J.M."/>
            <person name="Kent R."/>
            <person name="Lemieux S."/>
            <person name="Malavazi I."/>
            <person name="Orvis J."/>
            <person name="Roemer T."/>
            <person name="Ronning C.M."/>
            <person name="Sundaram J.P."/>
            <person name="Sutton G."/>
            <person name="Turner G."/>
            <person name="Venter J.C."/>
            <person name="White O.R."/>
            <person name="Whitty B.R."/>
            <person name="Youngman P."/>
            <person name="Wolfe K.H."/>
            <person name="Goldman G.H."/>
            <person name="Wortman J.R."/>
            <person name="Jiang B."/>
            <person name="Denning D.W."/>
            <person name="Nierman W.C."/>
        </authorList>
    </citation>
    <scope>NUCLEOTIDE SEQUENCE [LARGE SCALE GENOMIC DNA]</scope>
    <source>
        <strain evidence="4">ATCC 1007 / CBS 513.65 / DSM 816 / NCTC 3887 / NRRL 1</strain>
    </source>
</reference>
<proteinExistence type="predicted"/>
<protein>
    <submittedName>
        <fullName evidence="3">Uncharacterized protein</fullName>
    </submittedName>
</protein>
<dbReference type="EMBL" id="DS027053">
    <property type="protein sequence ID" value="EAW10890.1"/>
    <property type="molecule type" value="Genomic_DNA"/>
</dbReference>
<dbReference type="RefSeq" id="XP_001272316.1">
    <property type="nucleotide sequence ID" value="XM_001272315.1"/>
</dbReference>
<organism evidence="3 4">
    <name type="scientific">Aspergillus clavatus (strain ATCC 1007 / CBS 513.65 / DSM 816 / NCTC 3887 / NRRL 1 / QM 1276 / 107)</name>
    <dbReference type="NCBI Taxonomy" id="344612"/>
    <lineage>
        <taxon>Eukaryota</taxon>
        <taxon>Fungi</taxon>
        <taxon>Dikarya</taxon>
        <taxon>Ascomycota</taxon>
        <taxon>Pezizomycotina</taxon>
        <taxon>Eurotiomycetes</taxon>
        <taxon>Eurotiomycetidae</taxon>
        <taxon>Eurotiales</taxon>
        <taxon>Aspergillaceae</taxon>
        <taxon>Aspergillus</taxon>
        <taxon>Aspergillus subgen. Fumigati</taxon>
    </lineage>
</organism>
<feature type="region of interest" description="Disordered" evidence="1">
    <location>
        <begin position="85"/>
        <end position="106"/>
    </location>
</feature>
<dbReference type="OrthoDB" id="5417811at2759"/>
<dbReference type="GeneID" id="4704523"/>
<keyword evidence="2" id="KW-0812">Transmembrane</keyword>
<feature type="transmembrane region" description="Helical" evidence="2">
    <location>
        <begin position="131"/>
        <end position="151"/>
    </location>
</feature>
<feature type="compositionally biased region" description="Polar residues" evidence="1">
    <location>
        <begin position="85"/>
        <end position="105"/>
    </location>
</feature>
<dbReference type="VEuPathDB" id="FungiDB:ACLA_065240"/>
<dbReference type="Proteomes" id="UP000006701">
    <property type="component" value="Unassembled WGS sequence"/>
</dbReference>
<accession>A1CG10</accession>
<keyword evidence="2" id="KW-1133">Transmembrane helix</keyword>
<feature type="compositionally biased region" description="Basic and acidic residues" evidence="1">
    <location>
        <begin position="312"/>
        <end position="322"/>
    </location>
</feature>